<evidence type="ECO:0000313" key="3">
    <source>
        <dbReference type="EMBL" id="PMD39678.1"/>
    </source>
</evidence>
<accession>A0A2J6RME8</accession>
<gene>
    <name evidence="3" type="ORF">L207DRAFT_583538</name>
</gene>
<organism evidence="3 4">
    <name type="scientific">Hyaloscypha variabilis (strain UAMH 11265 / GT02V1 / F)</name>
    <name type="common">Meliniomyces variabilis</name>
    <dbReference type="NCBI Taxonomy" id="1149755"/>
    <lineage>
        <taxon>Eukaryota</taxon>
        <taxon>Fungi</taxon>
        <taxon>Dikarya</taxon>
        <taxon>Ascomycota</taxon>
        <taxon>Pezizomycotina</taxon>
        <taxon>Leotiomycetes</taxon>
        <taxon>Helotiales</taxon>
        <taxon>Hyaloscyphaceae</taxon>
        <taxon>Hyaloscypha</taxon>
        <taxon>Hyaloscypha variabilis</taxon>
    </lineage>
</organism>
<dbReference type="InterPro" id="IPR011333">
    <property type="entry name" value="SKP1/BTB/POZ_sf"/>
</dbReference>
<keyword evidence="4" id="KW-1185">Reference proteome</keyword>
<protein>
    <recommendedName>
        <fullName evidence="2">BTB domain-containing protein</fullName>
    </recommendedName>
</protein>
<dbReference type="InterPro" id="IPR000210">
    <property type="entry name" value="BTB/POZ_dom"/>
</dbReference>
<dbReference type="SUPFAM" id="SSF54695">
    <property type="entry name" value="POZ domain"/>
    <property type="match status" value="1"/>
</dbReference>
<proteinExistence type="predicted"/>
<dbReference type="OrthoDB" id="194443at2759"/>
<evidence type="ECO:0000259" key="2">
    <source>
        <dbReference type="PROSITE" id="PS50097"/>
    </source>
</evidence>
<dbReference type="Pfam" id="PF00651">
    <property type="entry name" value="BTB"/>
    <property type="match status" value="1"/>
</dbReference>
<reference evidence="3 4" key="1">
    <citation type="submission" date="2016-04" db="EMBL/GenBank/DDBJ databases">
        <title>A degradative enzymes factory behind the ericoid mycorrhizal symbiosis.</title>
        <authorList>
            <consortium name="DOE Joint Genome Institute"/>
            <person name="Martino E."/>
            <person name="Morin E."/>
            <person name="Grelet G."/>
            <person name="Kuo A."/>
            <person name="Kohler A."/>
            <person name="Daghino S."/>
            <person name="Barry K."/>
            <person name="Choi C."/>
            <person name="Cichocki N."/>
            <person name="Clum A."/>
            <person name="Copeland A."/>
            <person name="Hainaut M."/>
            <person name="Haridas S."/>
            <person name="Labutti K."/>
            <person name="Lindquist E."/>
            <person name="Lipzen A."/>
            <person name="Khouja H.-R."/>
            <person name="Murat C."/>
            <person name="Ohm R."/>
            <person name="Olson A."/>
            <person name="Spatafora J."/>
            <person name="Veneault-Fourrey C."/>
            <person name="Henrissat B."/>
            <person name="Grigoriev I."/>
            <person name="Martin F."/>
            <person name="Perotto S."/>
        </authorList>
    </citation>
    <scope>NUCLEOTIDE SEQUENCE [LARGE SCALE GENOMIC DNA]</scope>
    <source>
        <strain evidence="3 4">F</strain>
    </source>
</reference>
<dbReference type="PANTHER" id="PTHR47843:SF2">
    <property type="entry name" value="BTB DOMAIN-CONTAINING PROTEIN"/>
    <property type="match status" value="1"/>
</dbReference>
<evidence type="ECO:0000313" key="4">
    <source>
        <dbReference type="Proteomes" id="UP000235786"/>
    </source>
</evidence>
<dbReference type="PANTHER" id="PTHR47843">
    <property type="entry name" value="BTB DOMAIN-CONTAINING PROTEIN-RELATED"/>
    <property type="match status" value="1"/>
</dbReference>
<sequence length="205" mass="23406">MASFSLRLKLRSPPWTPPKIAPASRAKKNKNNGPALKNPLQLVTIYAGSKPDAKSVVVHKDFACHYSPVFKAAFNSSFVEGQTQEYRVDEEDEEVIRLLVHWLYTQQLDVHRAAEEAQIDMDEVARKEELCLVKLWVLADKILIPQLQNMTLDVLDERRVKSKAVMDSKCLAYICANTSKDSGLRRWVVHRCAFRLESSSFLKHP</sequence>
<dbReference type="AlphaFoldDB" id="A0A2J6RME8"/>
<dbReference type="Proteomes" id="UP000235786">
    <property type="component" value="Unassembled WGS sequence"/>
</dbReference>
<dbReference type="Gene3D" id="3.30.710.10">
    <property type="entry name" value="Potassium Channel Kv1.1, Chain A"/>
    <property type="match status" value="1"/>
</dbReference>
<evidence type="ECO:0000256" key="1">
    <source>
        <dbReference type="SAM" id="MobiDB-lite"/>
    </source>
</evidence>
<name>A0A2J6RME8_HYAVF</name>
<feature type="domain" description="BTB" evidence="2">
    <location>
        <begin position="41"/>
        <end position="112"/>
    </location>
</feature>
<dbReference type="CDD" id="cd18186">
    <property type="entry name" value="BTB_POZ_ZBTB_KLHL-like"/>
    <property type="match status" value="1"/>
</dbReference>
<dbReference type="PROSITE" id="PS50097">
    <property type="entry name" value="BTB"/>
    <property type="match status" value="1"/>
</dbReference>
<feature type="region of interest" description="Disordered" evidence="1">
    <location>
        <begin position="15"/>
        <end position="35"/>
    </location>
</feature>
<dbReference type="EMBL" id="KZ613946">
    <property type="protein sequence ID" value="PMD39678.1"/>
    <property type="molecule type" value="Genomic_DNA"/>
</dbReference>